<organism evidence="1">
    <name type="scientific">hydrothermal vent metagenome</name>
    <dbReference type="NCBI Taxonomy" id="652676"/>
    <lineage>
        <taxon>unclassified sequences</taxon>
        <taxon>metagenomes</taxon>
        <taxon>ecological metagenomes</taxon>
    </lineage>
</organism>
<evidence type="ECO:0000313" key="1">
    <source>
        <dbReference type="EMBL" id="VAX13834.1"/>
    </source>
</evidence>
<evidence type="ECO:0008006" key="2">
    <source>
        <dbReference type="Google" id="ProtNLM"/>
    </source>
</evidence>
<dbReference type="AlphaFoldDB" id="A0A3B1BPS9"/>
<sequence>MSKPTEDELAIALNSAKLMREKDNDPFHLGKTLLHYHYHIRFLEEVKNCAEAYLHSGLSDSGHRRLLQAIKRLHQEERRSANREDPALGL</sequence>
<gene>
    <name evidence="1" type="ORF">MNBD_GAMMA24-592</name>
</gene>
<protein>
    <recommendedName>
        <fullName evidence="2">HEPN domain-containing protein</fullName>
    </recommendedName>
</protein>
<reference evidence="1" key="1">
    <citation type="submission" date="2018-06" db="EMBL/GenBank/DDBJ databases">
        <authorList>
            <person name="Zhirakovskaya E."/>
        </authorList>
    </citation>
    <scope>NUCLEOTIDE SEQUENCE</scope>
</reference>
<proteinExistence type="predicted"/>
<name>A0A3B1BPS9_9ZZZZ</name>
<dbReference type="EMBL" id="UOFZ01000137">
    <property type="protein sequence ID" value="VAX13834.1"/>
    <property type="molecule type" value="Genomic_DNA"/>
</dbReference>
<accession>A0A3B1BPS9</accession>